<keyword evidence="5 10" id="KW-0808">Transferase</keyword>
<dbReference type="Pfam" id="PF00712">
    <property type="entry name" value="DNA_pol3_beta"/>
    <property type="match status" value="1"/>
</dbReference>
<keyword evidence="15" id="KW-1185">Reference proteome</keyword>
<evidence type="ECO:0000256" key="7">
    <source>
        <dbReference type="ARBA" id="ARBA00022705"/>
    </source>
</evidence>
<dbReference type="PANTHER" id="PTHR30478:SF0">
    <property type="entry name" value="BETA SLIDING CLAMP"/>
    <property type="match status" value="1"/>
</dbReference>
<feature type="domain" description="DNA polymerase III beta sliding clamp C-terminal" evidence="13">
    <location>
        <begin position="247"/>
        <end position="366"/>
    </location>
</feature>
<dbReference type="EMBL" id="JAATLJ010000001">
    <property type="protein sequence ID" value="NIZ40385.1"/>
    <property type="molecule type" value="Genomic_DNA"/>
</dbReference>
<keyword evidence="4 10" id="KW-0963">Cytoplasm</keyword>
<keyword evidence="9" id="KW-0238">DNA-binding</keyword>
<feature type="domain" description="DNA polymerase III beta sliding clamp central" evidence="12">
    <location>
        <begin position="132"/>
        <end position="244"/>
    </location>
</feature>
<dbReference type="Proteomes" id="UP000711995">
    <property type="component" value="Unassembled WGS sequence"/>
</dbReference>
<evidence type="ECO:0000259" key="12">
    <source>
        <dbReference type="Pfam" id="PF02767"/>
    </source>
</evidence>
<dbReference type="GO" id="GO:0009360">
    <property type="term" value="C:DNA polymerase III complex"/>
    <property type="evidence" value="ECO:0007669"/>
    <property type="project" value="InterPro"/>
</dbReference>
<evidence type="ECO:0000256" key="10">
    <source>
        <dbReference type="PIRNR" id="PIRNR000804"/>
    </source>
</evidence>
<dbReference type="InterPro" id="IPR046938">
    <property type="entry name" value="DNA_clamp_sf"/>
</dbReference>
<dbReference type="InterPro" id="IPR001001">
    <property type="entry name" value="DNA_polIII_beta"/>
</dbReference>
<dbReference type="GO" id="GO:0005737">
    <property type="term" value="C:cytoplasm"/>
    <property type="evidence" value="ECO:0007669"/>
    <property type="project" value="UniProtKB-SubCell"/>
</dbReference>
<evidence type="ECO:0000313" key="14">
    <source>
        <dbReference type="EMBL" id="NIZ40385.1"/>
    </source>
</evidence>
<evidence type="ECO:0000313" key="15">
    <source>
        <dbReference type="Proteomes" id="UP000711995"/>
    </source>
</evidence>
<dbReference type="Pfam" id="PF02768">
    <property type="entry name" value="DNA_pol3_beta_3"/>
    <property type="match status" value="1"/>
</dbReference>
<reference evidence="14 15" key="1">
    <citation type="submission" date="2020-03" db="EMBL/GenBank/DDBJ databases">
        <title>Spirochaetal bacteria isolated from arthropods constitute a novel genus Entomospira genus novum within the order Spirochaetales.</title>
        <authorList>
            <person name="Grana-Miraglia L."/>
            <person name="Sikutova S."/>
            <person name="Fingerle V."/>
            <person name="Sing A."/>
            <person name="Castillo-Ramirez S."/>
            <person name="Margos G."/>
            <person name="Rudolf I."/>
        </authorList>
    </citation>
    <scope>NUCLEOTIDE SEQUENCE [LARGE SCALE GENOMIC DNA]</scope>
    <source>
        <strain evidence="14 15">BR193</strain>
    </source>
</reference>
<dbReference type="GO" id="GO:0006271">
    <property type="term" value="P:DNA strand elongation involved in DNA replication"/>
    <property type="evidence" value="ECO:0007669"/>
    <property type="project" value="TreeGrafter"/>
</dbReference>
<dbReference type="Gene3D" id="3.70.10.10">
    <property type="match status" value="1"/>
</dbReference>
<comment type="subunit">
    <text evidence="10">Forms a ring-shaped head-to-tail homodimer around DNA.</text>
</comment>
<dbReference type="GO" id="GO:0003887">
    <property type="term" value="F:DNA-directed DNA polymerase activity"/>
    <property type="evidence" value="ECO:0007669"/>
    <property type="project" value="UniProtKB-UniRule"/>
</dbReference>
<dbReference type="InterPro" id="IPR022637">
    <property type="entry name" value="DNA_polIII_beta_cen"/>
</dbReference>
<organism evidence="14 15">
    <name type="scientific">Entomospira entomophila</name>
    <dbReference type="NCBI Taxonomy" id="2719988"/>
    <lineage>
        <taxon>Bacteria</taxon>
        <taxon>Pseudomonadati</taxon>
        <taxon>Spirochaetota</taxon>
        <taxon>Spirochaetia</taxon>
        <taxon>Spirochaetales</taxon>
        <taxon>Spirochaetaceae</taxon>
        <taxon>Entomospira</taxon>
    </lineage>
</organism>
<proteinExistence type="inferred from homology"/>
<evidence type="ECO:0000256" key="5">
    <source>
        <dbReference type="ARBA" id="ARBA00022679"/>
    </source>
</evidence>
<keyword evidence="8 10" id="KW-0239">DNA-directed DNA polymerase</keyword>
<evidence type="ECO:0000259" key="13">
    <source>
        <dbReference type="Pfam" id="PF02768"/>
    </source>
</evidence>
<dbReference type="SMART" id="SM00480">
    <property type="entry name" value="POL3Bc"/>
    <property type="match status" value="1"/>
</dbReference>
<evidence type="ECO:0000256" key="1">
    <source>
        <dbReference type="ARBA" id="ARBA00004496"/>
    </source>
</evidence>
<evidence type="ECO:0000256" key="3">
    <source>
        <dbReference type="ARBA" id="ARBA00021035"/>
    </source>
</evidence>
<evidence type="ECO:0000256" key="4">
    <source>
        <dbReference type="ARBA" id="ARBA00022490"/>
    </source>
</evidence>
<dbReference type="InterPro" id="IPR022634">
    <property type="entry name" value="DNA_polIII_beta_N"/>
</dbReference>
<protein>
    <recommendedName>
        <fullName evidence="3 10">Beta sliding clamp</fullName>
    </recommendedName>
</protein>
<comment type="function">
    <text evidence="10">Confers DNA tethering and processivity to DNA polymerases and other proteins. Acts as a clamp, forming a ring around DNA (a reaction catalyzed by the clamp-loading complex) which diffuses in an ATP-independent manner freely and bidirectionally along dsDNA. Initially characterized for its ability to contact the catalytic subunit of DNA polymerase III (Pol III), a complex, multichain enzyme responsible for most of the replicative synthesis in bacteria; Pol III exhibits 3'-5' exonuclease proofreading activity. The beta chain is required for initiation of replication as well as for processivity of DNA replication.</text>
</comment>
<dbReference type="SUPFAM" id="SSF55979">
    <property type="entry name" value="DNA clamp"/>
    <property type="match status" value="3"/>
</dbReference>
<dbReference type="NCBIfam" id="TIGR00663">
    <property type="entry name" value="dnan"/>
    <property type="match status" value="1"/>
</dbReference>
<dbReference type="RefSeq" id="WP_167699985.1">
    <property type="nucleotide sequence ID" value="NZ_CP118174.1"/>
</dbReference>
<dbReference type="InterPro" id="IPR022635">
    <property type="entry name" value="DNA_polIII_beta_C"/>
</dbReference>
<comment type="caution">
    <text evidence="14">The sequence shown here is derived from an EMBL/GenBank/DDBJ whole genome shotgun (WGS) entry which is preliminary data.</text>
</comment>
<evidence type="ECO:0000256" key="2">
    <source>
        <dbReference type="ARBA" id="ARBA00010752"/>
    </source>
</evidence>
<sequence>MKFTCNKDILIKEINAAQKIITQKNQITIISNVLLECANDKLIIKATDTKLRFETDIPVICHKEGKIALFCDRFAQILKALPNGDLNLETTEELVSISIAKHPAIQYQLRYQNPENFPWSQDPTQEEFFPFPKKDFLHMINQTIFAVSNDEMRIFLNGVFMEKIDNQFIMVATDGKRLSYIHKHLETSSIDFEGIIIPPKFLQLIKDLSYGQEGEIQLAIKDNHIYTQFDGFKISSSLIDGQFPAYRRAIPEQQEYSFIANKHEFMDAVKRMTIMADSKSRRIYLEIQEGALHFHVEESKLGKANDTIAITYSGPNMPFAFNFEHLLEPLRVMSGDTIRIQFTHTDKAITLSCEPEEDYFHVIMSMQIENN</sequence>
<dbReference type="CDD" id="cd00140">
    <property type="entry name" value="beta_clamp"/>
    <property type="match status" value="1"/>
</dbReference>
<comment type="similarity">
    <text evidence="2 10">Belongs to the beta sliding clamp family.</text>
</comment>
<evidence type="ECO:0000259" key="11">
    <source>
        <dbReference type="Pfam" id="PF00712"/>
    </source>
</evidence>
<evidence type="ECO:0000256" key="6">
    <source>
        <dbReference type="ARBA" id="ARBA00022695"/>
    </source>
</evidence>
<dbReference type="GO" id="GO:0003677">
    <property type="term" value="F:DNA binding"/>
    <property type="evidence" value="ECO:0007669"/>
    <property type="project" value="UniProtKB-UniRule"/>
</dbReference>
<evidence type="ECO:0000256" key="8">
    <source>
        <dbReference type="ARBA" id="ARBA00022932"/>
    </source>
</evidence>
<feature type="domain" description="DNA polymerase III beta sliding clamp N-terminal" evidence="11">
    <location>
        <begin position="1"/>
        <end position="118"/>
    </location>
</feature>
<keyword evidence="7 10" id="KW-0235">DNA replication</keyword>
<dbReference type="GO" id="GO:0008408">
    <property type="term" value="F:3'-5' exonuclease activity"/>
    <property type="evidence" value="ECO:0007669"/>
    <property type="project" value="InterPro"/>
</dbReference>
<dbReference type="PIRSF" id="PIRSF000804">
    <property type="entry name" value="DNA_pol_III_b"/>
    <property type="match status" value="1"/>
</dbReference>
<name>A0A968G889_9SPIO</name>
<dbReference type="Pfam" id="PF02767">
    <property type="entry name" value="DNA_pol3_beta_2"/>
    <property type="match status" value="1"/>
</dbReference>
<dbReference type="Gene3D" id="3.10.150.10">
    <property type="entry name" value="DNA Polymerase III, subunit A, domain 2"/>
    <property type="match status" value="1"/>
</dbReference>
<evidence type="ECO:0000256" key="9">
    <source>
        <dbReference type="ARBA" id="ARBA00023125"/>
    </source>
</evidence>
<dbReference type="PANTHER" id="PTHR30478">
    <property type="entry name" value="DNA POLYMERASE III SUBUNIT BETA"/>
    <property type="match status" value="1"/>
</dbReference>
<comment type="subcellular location">
    <subcellularLocation>
        <location evidence="1 10">Cytoplasm</location>
    </subcellularLocation>
</comment>
<accession>A0A968G889</accession>
<dbReference type="AlphaFoldDB" id="A0A968G889"/>
<gene>
    <name evidence="14" type="primary">dnaN</name>
    <name evidence="14" type="ORF">HCT14_02505</name>
</gene>
<keyword evidence="6 10" id="KW-0548">Nucleotidyltransferase</keyword>